<name>A0ABW0EZ96_9HYPH</name>
<evidence type="ECO:0000313" key="5">
    <source>
        <dbReference type="Proteomes" id="UP001595976"/>
    </source>
</evidence>
<dbReference type="Pfam" id="PF00293">
    <property type="entry name" value="NUDIX"/>
    <property type="match status" value="1"/>
</dbReference>
<dbReference type="InterPro" id="IPR000086">
    <property type="entry name" value="NUDIX_hydrolase_dom"/>
</dbReference>
<dbReference type="PANTHER" id="PTHR21340">
    <property type="entry name" value="DIADENOSINE 5,5-P1,P4-TETRAPHOSPHATE PYROPHOSPHOHYDROLASE MUTT"/>
    <property type="match status" value="1"/>
</dbReference>
<dbReference type="RefSeq" id="WP_158445829.1">
    <property type="nucleotide sequence ID" value="NZ_JAOAOS010000002.1"/>
</dbReference>
<evidence type="ECO:0000259" key="3">
    <source>
        <dbReference type="PROSITE" id="PS51462"/>
    </source>
</evidence>
<dbReference type="EMBL" id="JBHSLI010000002">
    <property type="protein sequence ID" value="MFC5292517.1"/>
    <property type="molecule type" value="Genomic_DNA"/>
</dbReference>
<dbReference type="Proteomes" id="UP001595976">
    <property type="component" value="Unassembled WGS sequence"/>
</dbReference>
<dbReference type="PANTHER" id="PTHR21340:SF7">
    <property type="entry name" value="NUDIX HYDROLASE DOMAIN-CONTAINING PROTEIN"/>
    <property type="match status" value="1"/>
</dbReference>
<dbReference type="CDD" id="cd04662">
    <property type="entry name" value="NUDIX_Hydrolase"/>
    <property type="match status" value="1"/>
</dbReference>
<dbReference type="PROSITE" id="PS00893">
    <property type="entry name" value="NUDIX_BOX"/>
    <property type="match status" value="1"/>
</dbReference>
<keyword evidence="5" id="KW-1185">Reference proteome</keyword>
<comment type="cofactor">
    <cofactor evidence="1">
        <name>Mg(2+)</name>
        <dbReference type="ChEBI" id="CHEBI:18420"/>
    </cofactor>
</comment>
<feature type="domain" description="Nudix hydrolase" evidence="3">
    <location>
        <begin position="1"/>
        <end position="150"/>
    </location>
</feature>
<organism evidence="4 5">
    <name type="scientific">Bosea minatitlanensis</name>
    <dbReference type="NCBI Taxonomy" id="128782"/>
    <lineage>
        <taxon>Bacteria</taxon>
        <taxon>Pseudomonadati</taxon>
        <taxon>Pseudomonadota</taxon>
        <taxon>Alphaproteobacteria</taxon>
        <taxon>Hyphomicrobiales</taxon>
        <taxon>Boseaceae</taxon>
        <taxon>Bosea</taxon>
    </lineage>
</organism>
<dbReference type="PROSITE" id="PS51462">
    <property type="entry name" value="NUDIX"/>
    <property type="match status" value="1"/>
</dbReference>
<gene>
    <name evidence="4" type="ORF">ACFPK2_05880</name>
</gene>
<accession>A0ABW0EZ96</accession>
<dbReference type="InterPro" id="IPR015797">
    <property type="entry name" value="NUDIX_hydrolase-like_dom_sf"/>
</dbReference>
<protein>
    <submittedName>
        <fullName evidence="4">NUDIX domain-containing protein</fullName>
    </submittedName>
</protein>
<dbReference type="InterPro" id="IPR020084">
    <property type="entry name" value="NUDIX_hydrolase_CS"/>
</dbReference>
<evidence type="ECO:0000313" key="4">
    <source>
        <dbReference type="EMBL" id="MFC5292517.1"/>
    </source>
</evidence>
<reference evidence="5" key="1">
    <citation type="journal article" date="2019" name="Int. J. Syst. Evol. Microbiol.">
        <title>The Global Catalogue of Microorganisms (GCM) 10K type strain sequencing project: providing services to taxonomists for standard genome sequencing and annotation.</title>
        <authorList>
            <consortium name="The Broad Institute Genomics Platform"/>
            <consortium name="The Broad Institute Genome Sequencing Center for Infectious Disease"/>
            <person name="Wu L."/>
            <person name="Ma J."/>
        </authorList>
    </citation>
    <scope>NUCLEOTIDE SEQUENCE [LARGE SCALE GENOMIC DNA]</scope>
    <source>
        <strain evidence="5">CGMCC 1.15643</strain>
    </source>
</reference>
<sequence length="162" mass="17796">MVPRSVGILLYRLGRDGAEVLLVHPGGPFWRRRDCGAWSIPKGEPLAGEAAADTARREFAEELGSVPEGPLVPLGRIRQRAGKIVEAFALEGDLDAENHRCSSIVELEWPRGSGRIQRFPEIDRAAWFPLPEARLRILAGQNAFLERLETCGLTKAPGRPPA</sequence>
<dbReference type="Gene3D" id="3.90.79.10">
    <property type="entry name" value="Nucleoside Triphosphate Pyrophosphohydrolase"/>
    <property type="match status" value="1"/>
</dbReference>
<comment type="caution">
    <text evidence="4">The sequence shown here is derived from an EMBL/GenBank/DDBJ whole genome shotgun (WGS) entry which is preliminary data.</text>
</comment>
<evidence type="ECO:0000256" key="2">
    <source>
        <dbReference type="ARBA" id="ARBA00022801"/>
    </source>
</evidence>
<keyword evidence="2" id="KW-0378">Hydrolase</keyword>
<proteinExistence type="predicted"/>
<dbReference type="SUPFAM" id="SSF55811">
    <property type="entry name" value="Nudix"/>
    <property type="match status" value="1"/>
</dbReference>
<dbReference type="InterPro" id="IPR051325">
    <property type="entry name" value="Nudix_hydrolase_domain"/>
</dbReference>
<evidence type="ECO:0000256" key="1">
    <source>
        <dbReference type="ARBA" id="ARBA00001946"/>
    </source>
</evidence>